<dbReference type="GO" id="GO:0003677">
    <property type="term" value="F:DNA binding"/>
    <property type="evidence" value="ECO:0007669"/>
    <property type="project" value="UniProtKB-KW"/>
</dbReference>
<dbReference type="Pfam" id="PF06224">
    <property type="entry name" value="AlkZ-like"/>
    <property type="match status" value="1"/>
</dbReference>
<evidence type="ECO:0000313" key="1">
    <source>
        <dbReference type="EMBL" id="MFC3894344.1"/>
    </source>
</evidence>
<keyword evidence="2" id="KW-1185">Reference proteome</keyword>
<comment type="caution">
    <text evidence="1">The sequence shown here is derived from an EMBL/GenBank/DDBJ whole genome shotgun (WGS) entry which is preliminary data.</text>
</comment>
<accession>A0ABV8BX91</accession>
<dbReference type="InterPro" id="IPR009351">
    <property type="entry name" value="AlkZ-like"/>
</dbReference>
<organism evidence="1 2">
    <name type="scientific">Lentzea rhizosphaerae</name>
    <dbReference type="NCBI Taxonomy" id="2041025"/>
    <lineage>
        <taxon>Bacteria</taxon>
        <taxon>Bacillati</taxon>
        <taxon>Actinomycetota</taxon>
        <taxon>Actinomycetes</taxon>
        <taxon>Pseudonocardiales</taxon>
        <taxon>Pseudonocardiaceae</taxon>
        <taxon>Lentzea</taxon>
    </lineage>
</organism>
<proteinExistence type="predicted"/>
<name>A0ABV8BX91_9PSEU</name>
<dbReference type="EMBL" id="JBHRZI010000017">
    <property type="protein sequence ID" value="MFC3894344.1"/>
    <property type="molecule type" value="Genomic_DNA"/>
</dbReference>
<evidence type="ECO:0000313" key="2">
    <source>
        <dbReference type="Proteomes" id="UP001595690"/>
    </source>
</evidence>
<sequence length="364" mass="40735">MTRKATTVLDRRAINRATLARQLLLRRHDMSVLEATEQLVGLQAQLPFPPYIGLQARLESFDRDELSKLILDRQIVRSSLMRYTMHLVTTPDLLWLRPLLQPVLDRAQKGFFGRETQGMDLGEIAAHGRKLLNGKALTQVQLREAMSDRFPGRDPLSLAYSVQYLVPLVHVPPWGKGGSVPSTLAEPFLDGKFAAQADPQRLVRRYLAAFGPATVKDLQAFSGLTFMAKVFKEMGDELEVLTTDTGQELYDLPGAPRPDGDTPAPVRFLPEYDNLMVSHFDRSRVMDDDIRKRVCVGAGIAATLLVDGFVRGIWKLKEQKKTATLTLTLFKPLSKKDLKTVEKEADGVLRFAAPDATTRELVVE</sequence>
<dbReference type="PANTHER" id="PTHR38479:SF2">
    <property type="entry name" value="WINGED HELIX DNA-BINDING DOMAIN-CONTAINING PROTEIN"/>
    <property type="match status" value="1"/>
</dbReference>
<gene>
    <name evidence="1" type="ORF">ACFOWZ_22925</name>
</gene>
<protein>
    <submittedName>
        <fullName evidence="1">Winged helix DNA-binding domain-containing protein</fullName>
    </submittedName>
</protein>
<keyword evidence="1" id="KW-0238">DNA-binding</keyword>
<dbReference type="RefSeq" id="WP_382375639.1">
    <property type="nucleotide sequence ID" value="NZ_JBHRZI010000017.1"/>
</dbReference>
<dbReference type="PANTHER" id="PTHR38479">
    <property type="entry name" value="LMO0824 PROTEIN"/>
    <property type="match status" value="1"/>
</dbReference>
<dbReference type="Proteomes" id="UP001595690">
    <property type="component" value="Unassembled WGS sequence"/>
</dbReference>
<reference evidence="2" key="1">
    <citation type="journal article" date="2019" name="Int. J. Syst. Evol. Microbiol.">
        <title>The Global Catalogue of Microorganisms (GCM) 10K type strain sequencing project: providing services to taxonomists for standard genome sequencing and annotation.</title>
        <authorList>
            <consortium name="The Broad Institute Genomics Platform"/>
            <consortium name="The Broad Institute Genome Sequencing Center for Infectious Disease"/>
            <person name="Wu L."/>
            <person name="Ma J."/>
        </authorList>
    </citation>
    <scope>NUCLEOTIDE SEQUENCE [LARGE SCALE GENOMIC DNA]</scope>
    <source>
        <strain evidence="2">CGMCC 4.7405</strain>
    </source>
</reference>